<proteinExistence type="predicted"/>
<dbReference type="EMBL" id="JABXBU010002228">
    <property type="protein sequence ID" value="KAF8771488.1"/>
    <property type="molecule type" value="Genomic_DNA"/>
</dbReference>
<sequence length="83" mass="9527">MDEGIQELDQERVGRCPLDDEIKYMLLIWMRYSGFIVPKGTYFDHRYQIPTMKHGEGNVLFRECISCLGMGPLKSGGPMGQKN</sequence>
<name>A0A8T0EJF7_ARGBR</name>
<keyword evidence="2" id="KW-1185">Reference proteome</keyword>
<dbReference type="Proteomes" id="UP000807504">
    <property type="component" value="Unassembled WGS sequence"/>
</dbReference>
<evidence type="ECO:0000313" key="2">
    <source>
        <dbReference type="Proteomes" id="UP000807504"/>
    </source>
</evidence>
<comment type="caution">
    <text evidence="1">The sequence shown here is derived from an EMBL/GenBank/DDBJ whole genome shotgun (WGS) entry which is preliminary data.</text>
</comment>
<reference evidence="1" key="2">
    <citation type="submission" date="2020-06" db="EMBL/GenBank/DDBJ databases">
        <authorList>
            <person name="Sheffer M."/>
        </authorList>
    </citation>
    <scope>NUCLEOTIDE SEQUENCE</scope>
</reference>
<reference evidence="1" key="1">
    <citation type="journal article" date="2020" name="bioRxiv">
        <title>Chromosome-level reference genome of the European wasp spider Argiope bruennichi: a resource for studies on range expansion and evolutionary adaptation.</title>
        <authorList>
            <person name="Sheffer M.M."/>
            <person name="Hoppe A."/>
            <person name="Krehenwinkel H."/>
            <person name="Uhl G."/>
            <person name="Kuss A.W."/>
            <person name="Jensen L."/>
            <person name="Jensen C."/>
            <person name="Gillespie R.G."/>
            <person name="Hoff K.J."/>
            <person name="Prost S."/>
        </authorList>
    </citation>
    <scope>NUCLEOTIDE SEQUENCE</scope>
</reference>
<dbReference type="AlphaFoldDB" id="A0A8T0EJF7"/>
<accession>A0A8T0EJF7</accession>
<protein>
    <submittedName>
        <fullName evidence="1">Uncharacterized protein</fullName>
    </submittedName>
</protein>
<evidence type="ECO:0000313" key="1">
    <source>
        <dbReference type="EMBL" id="KAF8771488.1"/>
    </source>
</evidence>
<gene>
    <name evidence="1" type="ORF">HNY73_018905</name>
</gene>
<organism evidence="1 2">
    <name type="scientific">Argiope bruennichi</name>
    <name type="common">Wasp spider</name>
    <name type="synonym">Aranea bruennichi</name>
    <dbReference type="NCBI Taxonomy" id="94029"/>
    <lineage>
        <taxon>Eukaryota</taxon>
        <taxon>Metazoa</taxon>
        <taxon>Ecdysozoa</taxon>
        <taxon>Arthropoda</taxon>
        <taxon>Chelicerata</taxon>
        <taxon>Arachnida</taxon>
        <taxon>Araneae</taxon>
        <taxon>Araneomorphae</taxon>
        <taxon>Entelegynae</taxon>
        <taxon>Araneoidea</taxon>
        <taxon>Araneidae</taxon>
        <taxon>Argiope</taxon>
    </lineage>
</organism>